<dbReference type="Proteomes" id="UP000886653">
    <property type="component" value="Unassembled WGS sequence"/>
</dbReference>
<proteinExistence type="predicted"/>
<organism evidence="1 2">
    <name type="scientific">Cronartium quercuum f. sp. fusiforme G11</name>
    <dbReference type="NCBI Taxonomy" id="708437"/>
    <lineage>
        <taxon>Eukaryota</taxon>
        <taxon>Fungi</taxon>
        <taxon>Dikarya</taxon>
        <taxon>Basidiomycota</taxon>
        <taxon>Pucciniomycotina</taxon>
        <taxon>Pucciniomycetes</taxon>
        <taxon>Pucciniales</taxon>
        <taxon>Coleosporiaceae</taxon>
        <taxon>Cronartium</taxon>
    </lineage>
</organism>
<keyword evidence="2" id="KW-1185">Reference proteome</keyword>
<protein>
    <submittedName>
        <fullName evidence="1">Uncharacterized protein</fullName>
    </submittedName>
</protein>
<gene>
    <name evidence="1" type="ORF">CROQUDRAFT_108116</name>
</gene>
<name>A0A9P6NE15_9BASI</name>
<sequence>MAASKAPHTRKFYQSRVTLGSDIILRPAQCRGDLEPISVSGNRLPKWVNPVSELGFKNLLDLNIQWFWEKCAKSRESKVKQRVNKMFYSFWKTHEIAAEMDLLSEENLKLQMRRGEELSAKLPIETGLSPLLKHQINGFYYLASLLLHKNVNLAELEIKKQPMPPEARKGTLHVRLKAWLQYPRPRRTTHYLILDLYMSWLRQRREEFFMTLNDHELNTIQSHIEKVIRWDSDQKKHQATPLQ</sequence>
<comment type="caution">
    <text evidence="1">The sequence shown here is derived from an EMBL/GenBank/DDBJ whole genome shotgun (WGS) entry which is preliminary data.</text>
</comment>
<evidence type="ECO:0000313" key="1">
    <source>
        <dbReference type="EMBL" id="KAG0145046.1"/>
    </source>
</evidence>
<dbReference type="EMBL" id="MU167284">
    <property type="protein sequence ID" value="KAG0145046.1"/>
    <property type="molecule type" value="Genomic_DNA"/>
</dbReference>
<reference evidence="1" key="1">
    <citation type="submission" date="2013-11" db="EMBL/GenBank/DDBJ databases">
        <title>Genome sequence of the fusiform rust pathogen reveals effectors for host alternation and coevolution with pine.</title>
        <authorList>
            <consortium name="DOE Joint Genome Institute"/>
            <person name="Smith K."/>
            <person name="Pendleton A."/>
            <person name="Kubisiak T."/>
            <person name="Anderson C."/>
            <person name="Salamov A."/>
            <person name="Aerts A."/>
            <person name="Riley R."/>
            <person name="Clum A."/>
            <person name="Lindquist E."/>
            <person name="Ence D."/>
            <person name="Campbell M."/>
            <person name="Kronenberg Z."/>
            <person name="Feau N."/>
            <person name="Dhillon B."/>
            <person name="Hamelin R."/>
            <person name="Burleigh J."/>
            <person name="Smith J."/>
            <person name="Yandell M."/>
            <person name="Nelson C."/>
            <person name="Grigoriev I."/>
            <person name="Davis J."/>
        </authorList>
    </citation>
    <scope>NUCLEOTIDE SEQUENCE</scope>
    <source>
        <strain evidence="1">G11</strain>
    </source>
</reference>
<dbReference type="AlphaFoldDB" id="A0A9P6NE15"/>
<evidence type="ECO:0000313" key="2">
    <source>
        <dbReference type="Proteomes" id="UP000886653"/>
    </source>
</evidence>
<accession>A0A9P6NE15</accession>